<dbReference type="Gene3D" id="3.40.50.360">
    <property type="match status" value="1"/>
</dbReference>
<dbReference type="PANTHER" id="PTHR43408:SF2">
    <property type="entry name" value="FMN REDUCTASE (NADPH)"/>
    <property type="match status" value="1"/>
</dbReference>
<proteinExistence type="predicted"/>
<name>A0A3G8JTW7_9ACTN</name>
<evidence type="ECO:0000256" key="3">
    <source>
        <dbReference type="ARBA" id="ARBA00023002"/>
    </source>
</evidence>
<dbReference type="GO" id="GO:0052873">
    <property type="term" value="F:FMN reductase (NADPH) activity"/>
    <property type="evidence" value="ECO:0007669"/>
    <property type="project" value="UniProtKB-EC"/>
</dbReference>
<dbReference type="EC" id="1.5.1.38" evidence="5"/>
<dbReference type="InterPro" id="IPR051814">
    <property type="entry name" value="NAD(P)H-dep_FMN_reductase"/>
</dbReference>
<keyword evidence="2" id="KW-0288">FMN</keyword>
<dbReference type="NCBIfam" id="TIGR04037">
    <property type="entry name" value="LLM_duo_CE1759"/>
    <property type="match status" value="1"/>
</dbReference>
<dbReference type="OrthoDB" id="1643408at2"/>
<evidence type="ECO:0000256" key="1">
    <source>
        <dbReference type="ARBA" id="ARBA00022630"/>
    </source>
</evidence>
<dbReference type="EMBL" id="CP033972">
    <property type="protein sequence ID" value="AZG48363.1"/>
    <property type="molecule type" value="Genomic_DNA"/>
</dbReference>
<organism evidence="5 6">
    <name type="scientific">Gordonia insulae</name>
    <dbReference type="NCBI Taxonomy" id="2420509"/>
    <lineage>
        <taxon>Bacteria</taxon>
        <taxon>Bacillati</taxon>
        <taxon>Actinomycetota</taxon>
        <taxon>Actinomycetes</taxon>
        <taxon>Mycobacteriales</taxon>
        <taxon>Gordoniaceae</taxon>
        <taxon>Gordonia</taxon>
    </lineage>
</organism>
<evidence type="ECO:0000313" key="5">
    <source>
        <dbReference type="EMBL" id="AZG48363.1"/>
    </source>
</evidence>
<keyword evidence="1" id="KW-0285">Flavoprotein</keyword>
<feature type="domain" description="NADPH-dependent FMN reductase-like" evidence="4">
    <location>
        <begin position="8"/>
        <end position="158"/>
    </location>
</feature>
<protein>
    <submittedName>
        <fullName evidence="5">FMN reductase (NADPH)</fullName>
        <ecNumber evidence="5">1.5.1.38</ecNumber>
    </submittedName>
</protein>
<gene>
    <name evidence="5" type="primary">msuE</name>
    <name evidence="5" type="ORF">D7316_04980</name>
</gene>
<dbReference type="InterPro" id="IPR005025">
    <property type="entry name" value="FMN_Rdtase-like_dom"/>
</dbReference>
<evidence type="ECO:0000259" key="4">
    <source>
        <dbReference type="Pfam" id="PF03358"/>
    </source>
</evidence>
<dbReference type="Proteomes" id="UP000271469">
    <property type="component" value="Chromosome"/>
</dbReference>
<sequence>MSPATLSLVAVNAGLGDPSSTRLLVDRLIEATADEFAGRPAAELSVEVIDLRDLAVDIARSLTTGFAVGDLRAALDAVHGAHGLIVATPVFNASYSGLFKSFFDLVDVDRMQGTPVLIGATGGSPRHSMVLDHAVRPLFSYLRAVVLPTGVYAAAEDWAGTSGDTALLSDRIRRAARELATAVRATENIAGVQVSVRGSEGSEADASSGGPFGEVARRSALEAAGIANFAKLLGDNH</sequence>
<dbReference type="Pfam" id="PF03358">
    <property type="entry name" value="FMN_red"/>
    <property type="match status" value="1"/>
</dbReference>
<dbReference type="InterPro" id="IPR029039">
    <property type="entry name" value="Flavoprotein-like_sf"/>
</dbReference>
<evidence type="ECO:0000256" key="2">
    <source>
        <dbReference type="ARBA" id="ARBA00022643"/>
    </source>
</evidence>
<dbReference type="RefSeq" id="WP_124710580.1">
    <property type="nucleotide sequence ID" value="NZ_CP033972.1"/>
</dbReference>
<keyword evidence="6" id="KW-1185">Reference proteome</keyword>
<dbReference type="InterPro" id="IPR023932">
    <property type="entry name" value="CE1759_FMN_reduct"/>
</dbReference>
<keyword evidence="3 5" id="KW-0560">Oxidoreductase</keyword>
<accession>A0A3G8JTW7</accession>
<evidence type="ECO:0000313" key="6">
    <source>
        <dbReference type="Proteomes" id="UP000271469"/>
    </source>
</evidence>
<dbReference type="AlphaFoldDB" id="A0A3G8JTW7"/>
<reference evidence="5 6" key="1">
    <citation type="submission" date="2018-11" db="EMBL/GenBank/DDBJ databases">
        <title>Gordonia insulae sp. nov., isolated from an island soil.</title>
        <authorList>
            <person name="Kim Y.S."/>
            <person name="Kim S.B."/>
        </authorList>
    </citation>
    <scope>NUCLEOTIDE SEQUENCE [LARGE SCALE GENOMIC DNA]</scope>
    <source>
        <strain evidence="5 6">MMS17-SY073</strain>
    </source>
</reference>
<dbReference type="KEGG" id="gom:D7316_04980"/>
<dbReference type="SUPFAM" id="SSF52218">
    <property type="entry name" value="Flavoproteins"/>
    <property type="match status" value="1"/>
</dbReference>
<dbReference type="PANTHER" id="PTHR43408">
    <property type="entry name" value="FMN REDUCTASE (NADPH)"/>
    <property type="match status" value="1"/>
</dbReference>